<evidence type="ECO:0000256" key="1">
    <source>
        <dbReference type="SAM" id="SignalP"/>
    </source>
</evidence>
<dbReference type="AlphaFoldDB" id="A3ZRD9"/>
<name>A3ZRD9_9BACT</name>
<sequence length="128" mass="14760">MRILFSILLLLATFANADAADRYWRKPDQLSLPEVSKRLWQKSVPGPTNGRYRQHTDYESLVLMYKYPPRWPEVWGTTIVGDEERFLGVGQPPIKLGRVTPRIIITVAPRIVIQPEEEEELSLDDLAD</sequence>
<keyword evidence="1" id="KW-0732">Signal</keyword>
<dbReference type="Proteomes" id="UP000004358">
    <property type="component" value="Unassembled WGS sequence"/>
</dbReference>
<feature type="signal peptide" evidence="1">
    <location>
        <begin position="1"/>
        <end position="19"/>
    </location>
</feature>
<evidence type="ECO:0000313" key="3">
    <source>
        <dbReference type="Proteomes" id="UP000004358"/>
    </source>
</evidence>
<protein>
    <submittedName>
        <fullName evidence="2">Uncharacterized protein</fullName>
    </submittedName>
</protein>
<feature type="chain" id="PRO_5002665028" evidence="1">
    <location>
        <begin position="20"/>
        <end position="128"/>
    </location>
</feature>
<dbReference type="EMBL" id="AANZ01000007">
    <property type="protein sequence ID" value="EAQ80708.1"/>
    <property type="molecule type" value="Genomic_DNA"/>
</dbReference>
<proteinExistence type="predicted"/>
<dbReference type="HOGENOM" id="CLU_1955359_0_0_0"/>
<organism evidence="2 3">
    <name type="scientific">Blastopirellula marina DSM 3645</name>
    <dbReference type="NCBI Taxonomy" id="314230"/>
    <lineage>
        <taxon>Bacteria</taxon>
        <taxon>Pseudomonadati</taxon>
        <taxon>Planctomycetota</taxon>
        <taxon>Planctomycetia</taxon>
        <taxon>Pirellulales</taxon>
        <taxon>Pirellulaceae</taxon>
        <taxon>Blastopirellula</taxon>
    </lineage>
</organism>
<gene>
    <name evidence="2" type="ORF">DSM3645_11846</name>
</gene>
<comment type="caution">
    <text evidence="2">The sequence shown here is derived from an EMBL/GenBank/DDBJ whole genome shotgun (WGS) entry which is preliminary data.</text>
</comment>
<reference evidence="2 3" key="1">
    <citation type="submission" date="2006-02" db="EMBL/GenBank/DDBJ databases">
        <authorList>
            <person name="Amann R."/>
            <person name="Ferriera S."/>
            <person name="Johnson J."/>
            <person name="Kravitz S."/>
            <person name="Halpern A."/>
            <person name="Remington K."/>
            <person name="Beeson K."/>
            <person name="Tran B."/>
            <person name="Rogers Y.-H."/>
            <person name="Friedman R."/>
            <person name="Venter J.C."/>
        </authorList>
    </citation>
    <scope>NUCLEOTIDE SEQUENCE [LARGE SCALE GENOMIC DNA]</scope>
    <source>
        <strain evidence="2 3">DSM 3645</strain>
    </source>
</reference>
<accession>A3ZRD9</accession>
<dbReference type="RefSeq" id="WP_002650265.1">
    <property type="nucleotide sequence ID" value="NZ_CH672376.1"/>
</dbReference>
<evidence type="ECO:0000313" key="2">
    <source>
        <dbReference type="EMBL" id="EAQ80708.1"/>
    </source>
</evidence>